<evidence type="ECO:0000313" key="2">
    <source>
        <dbReference type="Proteomes" id="UP000293547"/>
    </source>
</evidence>
<evidence type="ECO:0000313" key="1">
    <source>
        <dbReference type="EMBL" id="KAB2099864.1"/>
    </source>
</evidence>
<organism evidence="1 2">
    <name type="scientific">Alternaria gaisen</name>
    <dbReference type="NCBI Taxonomy" id="167740"/>
    <lineage>
        <taxon>Eukaryota</taxon>
        <taxon>Fungi</taxon>
        <taxon>Dikarya</taxon>
        <taxon>Ascomycota</taxon>
        <taxon>Pezizomycotina</taxon>
        <taxon>Dothideomycetes</taxon>
        <taxon>Pleosporomycetidae</taxon>
        <taxon>Pleosporales</taxon>
        <taxon>Pleosporineae</taxon>
        <taxon>Pleosporaceae</taxon>
        <taxon>Alternaria</taxon>
        <taxon>Alternaria sect. Alternaria</taxon>
    </lineage>
</organism>
<gene>
    <name evidence="1" type="ORF">AG0111_0g11832</name>
</gene>
<protein>
    <submittedName>
        <fullName evidence="1">Uncharacterized protein</fullName>
    </submittedName>
</protein>
<proteinExistence type="predicted"/>
<sequence length="264" mass="29851">MFPRPKKLLAVFFQIRIYNQSGIDVVEGFKPLAKTTPIRCLTRRPLAQKCWLIPHFQQISTLRPCSTVVHHSQCEWRFSAWLLLGRPVSRHGKRLKILRRQAPRRGLINSWIAASSSARHEWSTAALRDQHALILGRNPSRHKAYPRERLGQRGSNCTAIFGPAFHSDSLGRLEKPSWLASLNQRWLRSVRAGVCQVTFINNNAPKPAALHQQGSKARIARRAISCSGDLKALLGPARAALAKILQASLDFGVRYQQLWPRLLA</sequence>
<accession>A0ACB6F619</accession>
<dbReference type="Proteomes" id="UP000293547">
    <property type="component" value="Unassembled WGS sequence"/>
</dbReference>
<keyword evidence="2" id="KW-1185">Reference proteome</keyword>
<comment type="caution">
    <text evidence="1">The sequence shown here is derived from an EMBL/GenBank/DDBJ whole genome shotgun (WGS) entry which is preliminary data.</text>
</comment>
<reference evidence="1 2" key="1">
    <citation type="journal article" date="2019" name="bioRxiv">
        <title>Genomics, evolutionary history and diagnostics of the Alternaria alternata species group including apple and Asian pear pathotypes.</title>
        <authorList>
            <person name="Armitage A.D."/>
            <person name="Cockerton H.M."/>
            <person name="Sreenivasaprasad S."/>
            <person name="Woodhall J.W."/>
            <person name="Lane C.R."/>
            <person name="Harrison R.J."/>
            <person name="Clarkson J.P."/>
        </authorList>
    </citation>
    <scope>NUCLEOTIDE SEQUENCE [LARGE SCALE GENOMIC DNA]</scope>
    <source>
        <strain evidence="1 2">FERA 650</strain>
    </source>
</reference>
<name>A0ACB6F619_9PLEO</name>
<dbReference type="EMBL" id="PDWZ02000015">
    <property type="protein sequence ID" value="KAB2099864.1"/>
    <property type="molecule type" value="Genomic_DNA"/>
</dbReference>